<evidence type="ECO:0000256" key="1">
    <source>
        <dbReference type="ARBA" id="ARBA00023002"/>
    </source>
</evidence>
<comment type="caution">
    <text evidence="3">The sequence shown here is derived from an EMBL/GenBank/DDBJ whole genome shotgun (WGS) entry which is preliminary data.</text>
</comment>
<dbReference type="InterPro" id="IPR019752">
    <property type="entry name" value="Pyrv/ketoisovalerate_OxRed_cat"/>
</dbReference>
<sequence>MTTNRVIVSGFGGQGVMGIGQLLTYAGMFDDKHVSWLPSYGPAMRGGAANCSVIISDEPIGAPNISTADAAIVMNEPSLDKFESYVKPGGHIFINSSLVNKDTSRKDITSHFLPVNELTAEFGNPRVLNMIMIGAFNEILNMVSQEALEKSVDKLYGKKGAKITAMNLEALQFGERRMKEILNAK</sequence>
<dbReference type="SUPFAM" id="SSF53323">
    <property type="entry name" value="Pyruvate-ferredoxin oxidoreductase, PFOR, domain III"/>
    <property type="match status" value="1"/>
</dbReference>
<evidence type="ECO:0000259" key="2">
    <source>
        <dbReference type="Pfam" id="PF01558"/>
    </source>
</evidence>
<evidence type="ECO:0000313" key="3">
    <source>
        <dbReference type="EMBL" id="KXB67385.1"/>
    </source>
</evidence>
<protein>
    <submittedName>
        <fullName evidence="3">2-oxoacid:ferredoxin/flavodoxin oxidoreductase, gamma subunit</fullName>
    </submittedName>
</protein>
<keyword evidence="1" id="KW-0560">Oxidoreductase</keyword>
<accession>A0A134AIB1</accession>
<evidence type="ECO:0000313" key="4">
    <source>
        <dbReference type="Proteomes" id="UP000070442"/>
    </source>
</evidence>
<gene>
    <name evidence="3" type="ORF">HMPREF1863_00575</name>
</gene>
<organism evidence="3 4">
    <name type="scientific">Aedoeadaptatus coxii</name>
    <dbReference type="NCBI Taxonomy" id="755172"/>
    <lineage>
        <taxon>Bacteria</taxon>
        <taxon>Bacillati</taxon>
        <taxon>Bacillota</taxon>
        <taxon>Tissierellia</taxon>
        <taxon>Tissierellales</taxon>
        <taxon>Peptoniphilaceae</taxon>
        <taxon>Aedoeadaptatus</taxon>
    </lineage>
</organism>
<dbReference type="PATRIC" id="fig|755172.3.peg.548"/>
<dbReference type="GO" id="GO:0016903">
    <property type="term" value="F:oxidoreductase activity, acting on the aldehyde or oxo group of donors"/>
    <property type="evidence" value="ECO:0007669"/>
    <property type="project" value="InterPro"/>
</dbReference>
<dbReference type="InterPro" id="IPR052554">
    <property type="entry name" value="2-oxoglutarate_synth_KorC"/>
</dbReference>
<dbReference type="InterPro" id="IPR002869">
    <property type="entry name" value="Pyrv_flavodox_OxRed_cen"/>
</dbReference>
<dbReference type="AlphaFoldDB" id="A0A134AIB1"/>
<proteinExistence type="predicted"/>
<dbReference type="Proteomes" id="UP000070442">
    <property type="component" value="Unassembled WGS sequence"/>
</dbReference>
<dbReference type="PANTHER" id="PTHR42730:SF1">
    <property type="entry name" value="2-OXOGLUTARATE SYNTHASE SUBUNIT KORC"/>
    <property type="match status" value="1"/>
</dbReference>
<name>A0A134AIB1_9FIRM</name>
<dbReference type="Pfam" id="PF01558">
    <property type="entry name" value="POR"/>
    <property type="match status" value="1"/>
</dbReference>
<dbReference type="RefSeq" id="WP_068367125.1">
    <property type="nucleotide sequence ID" value="NZ_CAIJCT010000016.1"/>
</dbReference>
<dbReference type="EMBL" id="LSDG01000019">
    <property type="protein sequence ID" value="KXB67385.1"/>
    <property type="molecule type" value="Genomic_DNA"/>
</dbReference>
<dbReference type="OrthoDB" id="9789125at2"/>
<dbReference type="STRING" id="755172.HMPREF1863_00575"/>
<keyword evidence="4" id="KW-1185">Reference proteome</keyword>
<feature type="domain" description="Pyruvate/ketoisovalerate oxidoreductase catalytic" evidence="2">
    <location>
        <begin position="12"/>
        <end position="172"/>
    </location>
</feature>
<dbReference type="PANTHER" id="PTHR42730">
    <property type="entry name" value="2-OXOGLUTARATE SYNTHASE SUBUNIT KORC"/>
    <property type="match status" value="1"/>
</dbReference>
<reference evidence="4" key="1">
    <citation type="submission" date="2016-01" db="EMBL/GenBank/DDBJ databases">
        <authorList>
            <person name="Mitreva M."/>
            <person name="Pepin K.H."/>
            <person name="Mihindukulasuriya K.A."/>
            <person name="Fulton R."/>
            <person name="Fronick C."/>
            <person name="O'Laughlin M."/>
            <person name="Miner T."/>
            <person name="Herter B."/>
            <person name="Rosa B.A."/>
            <person name="Cordes M."/>
            <person name="Tomlinson C."/>
            <person name="Wollam A."/>
            <person name="Palsikar V.B."/>
            <person name="Mardis E.R."/>
            <person name="Wilson R.K."/>
        </authorList>
    </citation>
    <scope>NUCLEOTIDE SEQUENCE [LARGE SCALE GENOMIC DNA]</scope>
    <source>
        <strain evidence="4">DNF00729</strain>
    </source>
</reference>
<dbReference type="Gene3D" id="3.40.920.10">
    <property type="entry name" value="Pyruvate-ferredoxin oxidoreductase, PFOR, domain III"/>
    <property type="match status" value="1"/>
</dbReference>